<reference evidence="5" key="3">
    <citation type="submission" date="2015-06" db="UniProtKB">
        <authorList>
            <consortium name="EnsemblMetazoa"/>
        </authorList>
    </citation>
    <scope>IDENTIFICATION</scope>
</reference>
<dbReference type="Proteomes" id="UP000014760">
    <property type="component" value="Unassembled WGS sequence"/>
</dbReference>
<dbReference type="HOGENOM" id="CLU_1230961_0_0_1"/>
<dbReference type="OrthoDB" id="9901850at2759"/>
<feature type="coiled-coil region" evidence="1">
    <location>
        <begin position="33"/>
        <end position="67"/>
    </location>
</feature>
<keyword evidence="1" id="KW-0175">Coiled coil</keyword>
<dbReference type="EnsemblMetazoa" id="CapteT149845">
    <property type="protein sequence ID" value="CapteP149845"/>
    <property type="gene ID" value="CapteG149845"/>
</dbReference>
<evidence type="ECO:0000313" key="5">
    <source>
        <dbReference type="EnsemblMetazoa" id="CapteP149845"/>
    </source>
</evidence>
<dbReference type="AlphaFoldDB" id="R7TD47"/>
<evidence type="ECO:0000313" key="4">
    <source>
        <dbReference type="EMBL" id="ELT88991.1"/>
    </source>
</evidence>
<dbReference type="InterPro" id="IPR031478">
    <property type="entry name" value="SPATA1_C"/>
</dbReference>
<dbReference type="InterPro" id="IPR039062">
    <property type="entry name" value="SPAT1"/>
</dbReference>
<accession>R7TD47</accession>
<evidence type="ECO:0000256" key="1">
    <source>
        <dbReference type="SAM" id="Coils"/>
    </source>
</evidence>
<evidence type="ECO:0000256" key="2">
    <source>
        <dbReference type="SAM" id="MobiDB-lite"/>
    </source>
</evidence>
<dbReference type="PANTHER" id="PTHR14421:SF3">
    <property type="entry name" value="SPERMATOGENESIS-ASSOCIATED PROTEIN 1"/>
    <property type="match status" value="1"/>
</dbReference>
<dbReference type="OMA" id="SRNECKE"/>
<organism evidence="4">
    <name type="scientific">Capitella teleta</name>
    <name type="common">Polychaete worm</name>
    <dbReference type="NCBI Taxonomy" id="283909"/>
    <lineage>
        <taxon>Eukaryota</taxon>
        <taxon>Metazoa</taxon>
        <taxon>Spiralia</taxon>
        <taxon>Lophotrochozoa</taxon>
        <taxon>Annelida</taxon>
        <taxon>Polychaeta</taxon>
        <taxon>Sedentaria</taxon>
        <taxon>Scolecida</taxon>
        <taxon>Capitellidae</taxon>
        <taxon>Capitella</taxon>
    </lineage>
</organism>
<evidence type="ECO:0000259" key="3">
    <source>
        <dbReference type="Pfam" id="PF15743"/>
    </source>
</evidence>
<reference evidence="6" key="1">
    <citation type="submission" date="2012-12" db="EMBL/GenBank/DDBJ databases">
        <authorList>
            <person name="Hellsten U."/>
            <person name="Grimwood J."/>
            <person name="Chapman J.A."/>
            <person name="Shapiro H."/>
            <person name="Aerts A."/>
            <person name="Otillar R.P."/>
            <person name="Terry A.Y."/>
            <person name="Boore J.L."/>
            <person name="Simakov O."/>
            <person name="Marletaz F."/>
            <person name="Cho S.-J."/>
            <person name="Edsinger-Gonzales E."/>
            <person name="Havlak P."/>
            <person name="Kuo D.-H."/>
            <person name="Larsson T."/>
            <person name="Lv J."/>
            <person name="Arendt D."/>
            <person name="Savage R."/>
            <person name="Osoegawa K."/>
            <person name="de Jong P."/>
            <person name="Lindberg D.R."/>
            <person name="Seaver E.C."/>
            <person name="Weisblat D.A."/>
            <person name="Putnam N.H."/>
            <person name="Grigoriev I.V."/>
            <person name="Rokhsar D.S."/>
        </authorList>
    </citation>
    <scope>NUCLEOTIDE SEQUENCE</scope>
    <source>
        <strain evidence="6">I ESC-2004</strain>
    </source>
</reference>
<evidence type="ECO:0000313" key="6">
    <source>
        <dbReference type="Proteomes" id="UP000014760"/>
    </source>
</evidence>
<name>R7TD47_CAPTE</name>
<protein>
    <recommendedName>
        <fullName evidence="3">Spermatogenesis-associated protein 1 C-terminal domain-containing protein</fullName>
    </recommendedName>
</protein>
<dbReference type="EMBL" id="AMQN01003329">
    <property type="status" value="NOT_ANNOTATED_CDS"/>
    <property type="molecule type" value="Genomic_DNA"/>
</dbReference>
<dbReference type="Pfam" id="PF15743">
    <property type="entry name" value="SPATA1_C"/>
    <property type="match status" value="1"/>
</dbReference>
<gene>
    <name evidence="4" type="ORF">CAPTEDRAFT_149845</name>
</gene>
<sequence length="225" mass="26472">MEEEQRWVVEEEERRRRTEVETTRYVINDGDEKAKILRELEELREGRVKMEQDREEMVKRIKGLQGKSSTRRNQARDVWKKKYFDEKKRTPAHEEKTNKLRQELENLHRRIMSTMEGNSDGKTPRHGGDPSTAASNPKESNLKIQATKYQHELDELHRKVENIKMRLTAEMKLRTQAETELRALRAELTQKKINVTLTRSQQYQAIGIAPPLDSYPAAHAVTPRT</sequence>
<dbReference type="EMBL" id="KB311578">
    <property type="protein sequence ID" value="ELT88991.1"/>
    <property type="molecule type" value="Genomic_DNA"/>
</dbReference>
<feature type="region of interest" description="Disordered" evidence="2">
    <location>
        <begin position="115"/>
        <end position="140"/>
    </location>
</feature>
<proteinExistence type="predicted"/>
<feature type="domain" description="Spermatogenesis-associated protein 1 C-terminal" evidence="3">
    <location>
        <begin position="39"/>
        <end position="192"/>
    </location>
</feature>
<dbReference type="PANTHER" id="PTHR14421">
    <property type="entry name" value="SPERMATOGENESIS-ASSOCIATED PROTEIN 1"/>
    <property type="match status" value="1"/>
</dbReference>
<reference evidence="4 6" key="2">
    <citation type="journal article" date="2013" name="Nature">
        <title>Insights into bilaterian evolution from three spiralian genomes.</title>
        <authorList>
            <person name="Simakov O."/>
            <person name="Marletaz F."/>
            <person name="Cho S.J."/>
            <person name="Edsinger-Gonzales E."/>
            <person name="Havlak P."/>
            <person name="Hellsten U."/>
            <person name="Kuo D.H."/>
            <person name="Larsson T."/>
            <person name="Lv J."/>
            <person name="Arendt D."/>
            <person name="Savage R."/>
            <person name="Osoegawa K."/>
            <person name="de Jong P."/>
            <person name="Grimwood J."/>
            <person name="Chapman J.A."/>
            <person name="Shapiro H."/>
            <person name="Aerts A."/>
            <person name="Otillar R.P."/>
            <person name="Terry A.Y."/>
            <person name="Boore J.L."/>
            <person name="Grigoriev I.V."/>
            <person name="Lindberg D.R."/>
            <person name="Seaver E.C."/>
            <person name="Weisblat D.A."/>
            <person name="Putnam N.H."/>
            <person name="Rokhsar D.S."/>
        </authorList>
    </citation>
    <scope>NUCLEOTIDE SEQUENCE</scope>
    <source>
        <strain evidence="4 6">I ESC-2004</strain>
    </source>
</reference>
<keyword evidence="6" id="KW-1185">Reference proteome</keyword>